<reference evidence="3" key="1">
    <citation type="journal article" date="2021" name="Nat. Commun.">
        <title>Genetic determinants of endophytism in the Arabidopsis root mycobiome.</title>
        <authorList>
            <person name="Mesny F."/>
            <person name="Miyauchi S."/>
            <person name="Thiergart T."/>
            <person name="Pickel B."/>
            <person name="Atanasova L."/>
            <person name="Karlsson M."/>
            <person name="Huettel B."/>
            <person name="Barry K.W."/>
            <person name="Haridas S."/>
            <person name="Chen C."/>
            <person name="Bauer D."/>
            <person name="Andreopoulos W."/>
            <person name="Pangilinan J."/>
            <person name="LaButti K."/>
            <person name="Riley R."/>
            <person name="Lipzen A."/>
            <person name="Clum A."/>
            <person name="Drula E."/>
            <person name="Henrissat B."/>
            <person name="Kohler A."/>
            <person name="Grigoriev I.V."/>
            <person name="Martin F.M."/>
            <person name="Hacquard S."/>
        </authorList>
    </citation>
    <scope>NUCLEOTIDE SEQUENCE</scope>
    <source>
        <strain evidence="3">MPI-SDFR-AT-0073</strain>
    </source>
</reference>
<evidence type="ECO:0000313" key="4">
    <source>
        <dbReference type="Proteomes" id="UP000758603"/>
    </source>
</evidence>
<proteinExistence type="predicted"/>
<dbReference type="GeneID" id="70130861"/>
<evidence type="ECO:0000256" key="1">
    <source>
        <dbReference type="SAM" id="MobiDB-lite"/>
    </source>
</evidence>
<protein>
    <submittedName>
        <fullName evidence="3">Uncharacterized protein</fullName>
    </submittedName>
</protein>
<accession>A0A9P8URS8</accession>
<organism evidence="3 4">
    <name type="scientific">Truncatella angustata</name>
    <dbReference type="NCBI Taxonomy" id="152316"/>
    <lineage>
        <taxon>Eukaryota</taxon>
        <taxon>Fungi</taxon>
        <taxon>Dikarya</taxon>
        <taxon>Ascomycota</taxon>
        <taxon>Pezizomycotina</taxon>
        <taxon>Sordariomycetes</taxon>
        <taxon>Xylariomycetidae</taxon>
        <taxon>Amphisphaeriales</taxon>
        <taxon>Sporocadaceae</taxon>
        <taxon>Truncatella</taxon>
    </lineage>
</organism>
<dbReference type="AlphaFoldDB" id="A0A9P8URS8"/>
<comment type="caution">
    <text evidence="3">The sequence shown here is derived from an EMBL/GenBank/DDBJ whole genome shotgun (WGS) entry which is preliminary data.</text>
</comment>
<feature type="signal peptide" evidence="2">
    <location>
        <begin position="1"/>
        <end position="20"/>
    </location>
</feature>
<keyword evidence="4" id="KW-1185">Reference proteome</keyword>
<feature type="region of interest" description="Disordered" evidence="1">
    <location>
        <begin position="34"/>
        <end position="68"/>
    </location>
</feature>
<evidence type="ECO:0000256" key="2">
    <source>
        <dbReference type="SAM" id="SignalP"/>
    </source>
</evidence>
<dbReference type="RefSeq" id="XP_045961302.1">
    <property type="nucleotide sequence ID" value="XM_046101969.1"/>
</dbReference>
<dbReference type="OrthoDB" id="4768258at2759"/>
<dbReference type="EMBL" id="JAGPXC010000002">
    <property type="protein sequence ID" value="KAH6657068.1"/>
    <property type="molecule type" value="Genomic_DNA"/>
</dbReference>
<evidence type="ECO:0000313" key="3">
    <source>
        <dbReference type="EMBL" id="KAH6657068.1"/>
    </source>
</evidence>
<feature type="chain" id="PRO_5040413109" evidence="2">
    <location>
        <begin position="21"/>
        <end position="103"/>
    </location>
</feature>
<name>A0A9P8URS8_9PEZI</name>
<sequence>MKQTSSLVLVLTLGINMAITTLPTIQSAGAIQLPPRPEVREKQKPLAPLSSPDTGLDHPESSGPEVELSEKTTSRGCFCAGGNVCCYRDDLVDCSFGICGLGV</sequence>
<gene>
    <name evidence="3" type="ORF">BKA67DRAFT_554142</name>
</gene>
<dbReference type="Proteomes" id="UP000758603">
    <property type="component" value="Unassembled WGS sequence"/>
</dbReference>
<keyword evidence="2" id="KW-0732">Signal</keyword>